<dbReference type="GO" id="GO:0003954">
    <property type="term" value="F:NADH dehydrogenase activity"/>
    <property type="evidence" value="ECO:0007669"/>
    <property type="project" value="TreeGrafter"/>
</dbReference>
<dbReference type="PRINTS" id="PR01435">
    <property type="entry name" value="NPOXDRDTASE5"/>
</dbReference>
<comment type="caution">
    <text evidence="8">The sequence shown here is derived from an EMBL/GenBank/DDBJ whole genome shotgun (WGS) entry which is preliminary data.</text>
</comment>
<dbReference type="Gene3D" id="1.20.5.2700">
    <property type="match status" value="1"/>
</dbReference>
<evidence type="ECO:0000256" key="4">
    <source>
        <dbReference type="ARBA" id="ARBA00023136"/>
    </source>
</evidence>
<gene>
    <name evidence="8" type="ORF">E6H02_05610</name>
</gene>
<evidence type="ECO:0000313" key="8">
    <source>
        <dbReference type="EMBL" id="TMJ12877.1"/>
    </source>
</evidence>
<evidence type="ECO:0000256" key="2">
    <source>
        <dbReference type="ARBA" id="ARBA00022692"/>
    </source>
</evidence>
<dbReference type="Proteomes" id="UP000320393">
    <property type="component" value="Unassembled WGS sequence"/>
</dbReference>
<evidence type="ECO:0000256" key="3">
    <source>
        <dbReference type="ARBA" id="ARBA00022989"/>
    </source>
</evidence>
<feature type="domain" description="NADH:quinone oxidoreductase/Mrp antiporter transmembrane" evidence="7">
    <location>
        <begin position="1"/>
        <end position="129"/>
    </location>
</feature>
<feature type="transmembrane region" description="Helical" evidence="6">
    <location>
        <begin position="115"/>
        <end position="135"/>
    </location>
</feature>
<evidence type="ECO:0000259" key="7">
    <source>
        <dbReference type="Pfam" id="PF00361"/>
    </source>
</evidence>
<dbReference type="GO" id="GO:0015990">
    <property type="term" value="P:electron transport coupled proton transport"/>
    <property type="evidence" value="ECO:0007669"/>
    <property type="project" value="TreeGrafter"/>
</dbReference>
<keyword evidence="2 5" id="KW-0812">Transmembrane</keyword>
<comment type="subcellular location">
    <subcellularLocation>
        <location evidence="1">Endomembrane system</location>
        <topology evidence="1">Multi-pass membrane protein</topology>
    </subcellularLocation>
    <subcellularLocation>
        <location evidence="5">Membrane</location>
        <topology evidence="5">Multi-pass membrane protein</topology>
    </subcellularLocation>
</comment>
<dbReference type="AlphaFoldDB" id="A0A537LZ61"/>
<dbReference type="Pfam" id="PF00361">
    <property type="entry name" value="Proton_antipo_M"/>
    <property type="match status" value="1"/>
</dbReference>
<dbReference type="GO" id="GO:0016020">
    <property type="term" value="C:membrane"/>
    <property type="evidence" value="ECO:0007669"/>
    <property type="project" value="UniProtKB-SubCell"/>
</dbReference>
<dbReference type="PRINTS" id="PR01434">
    <property type="entry name" value="NADHDHGNASE5"/>
</dbReference>
<accession>A0A537LZ61</accession>
<feature type="non-terminal residue" evidence="8">
    <location>
        <position position="1"/>
    </location>
</feature>
<sequence length="331" mass="34640">ASACALAEPDLKRVLAYSTISQLGYMFLAVGVGAFGAGIFHLTSHAFFKALLFLATGAVMHALGGESDMRRMGGLARRLRRTAGAFAIGALALAGIPPLSGFFSKDRILAEVFPAHLWLWVIGAAAAGLTAVYIVRAFALTFLGAEVGTAAATAHDPPPAMQRPMWWLAGLTIAGGALGWSVSHPGMLERFLEPVLAAGGRAAFPRPASRAGEGALLATTLVVALAGLAVGWLIYVRRTLRGGSPALADLLRRQFYIEDLYAAVAVDPARAIARAAAAGDRIVIDGAVAGVARWVGRAGQGLAGLETGYLRHYAAFVLIGALLILLFWVWR</sequence>
<evidence type="ECO:0000256" key="5">
    <source>
        <dbReference type="RuleBase" id="RU000320"/>
    </source>
</evidence>
<dbReference type="EMBL" id="VBAM01000173">
    <property type="protein sequence ID" value="TMJ12877.1"/>
    <property type="molecule type" value="Genomic_DNA"/>
</dbReference>
<feature type="transmembrane region" description="Helical" evidence="6">
    <location>
        <begin position="23"/>
        <end position="40"/>
    </location>
</feature>
<evidence type="ECO:0000256" key="1">
    <source>
        <dbReference type="ARBA" id="ARBA00004127"/>
    </source>
</evidence>
<feature type="transmembrane region" description="Helical" evidence="6">
    <location>
        <begin position="313"/>
        <end position="330"/>
    </location>
</feature>
<protein>
    <submittedName>
        <fullName evidence="8">NADH-quinone oxidoreductase subunit L</fullName>
    </submittedName>
</protein>
<dbReference type="PANTHER" id="PTHR42829">
    <property type="entry name" value="NADH-UBIQUINONE OXIDOREDUCTASE CHAIN 5"/>
    <property type="match status" value="1"/>
</dbReference>
<dbReference type="GO" id="GO:0008137">
    <property type="term" value="F:NADH dehydrogenase (ubiquinone) activity"/>
    <property type="evidence" value="ECO:0007669"/>
    <property type="project" value="InterPro"/>
</dbReference>
<feature type="transmembrane region" description="Helical" evidence="6">
    <location>
        <begin position="165"/>
        <end position="183"/>
    </location>
</feature>
<feature type="transmembrane region" description="Helical" evidence="6">
    <location>
        <begin position="46"/>
        <end position="63"/>
    </location>
</feature>
<dbReference type="PANTHER" id="PTHR42829:SF2">
    <property type="entry name" value="NADH-UBIQUINONE OXIDOREDUCTASE CHAIN 5"/>
    <property type="match status" value="1"/>
</dbReference>
<reference evidence="8 9" key="1">
    <citation type="journal article" date="2019" name="Nat. Microbiol.">
        <title>Mediterranean grassland soil C-N compound turnover is dependent on rainfall and depth, and is mediated by genomically divergent microorganisms.</title>
        <authorList>
            <person name="Diamond S."/>
            <person name="Andeer P.F."/>
            <person name="Li Z."/>
            <person name="Crits-Christoph A."/>
            <person name="Burstein D."/>
            <person name="Anantharaman K."/>
            <person name="Lane K.R."/>
            <person name="Thomas B.C."/>
            <person name="Pan C."/>
            <person name="Northen T.R."/>
            <person name="Banfield J.F."/>
        </authorList>
    </citation>
    <scope>NUCLEOTIDE SEQUENCE [LARGE SCALE GENOMIC DNA]</scope>
    <source>
        <strain evidence="8">NP_5</strain>
    </source>
</reference>
<dbReference type="GO" id="GO:0012505">
    <property type="term" value="C:endomembrane system"/>
    <property type="evidence" value="ECO:0007669"/>
    <property type="project" value="UniProtKB-SubCell"/>
</dbReference>
<evidence type="ECO:0000313" key="9">
    <source>
        <dbReference type="Proteomes" id="UP000320393"/>
    </source>
</evidence>
<dbReference type="GO" id="GO:0042773">
    <property type="term" value="P:ATP synthesis coupled electron transport"/>
    <property type="evidence" value="ECO:0007669"/>
    <property type="project" value="InterPro"/>
</dbReference>
<dbReference type="InterPro" id="IPR001750">
    <property type="entry name" value="ND/Mrp_TM"/>
</dbReference>
<evidence type="ECO:0000256" key="6">
    <source>
        <dbReference type="SAM" id="Phobius"/>
    </source>
</evidence>
<proteinExistence type="predicted"/>
<feature type="transmembrane region" description="Helical" evidence="6">
    <location>
        <begin position="83"/>
        <end position="103"/>
    </location>
</feature>
<organism evidence="8 9">
    <name type="scientific">Candidatus Segetimicrobium genomatis</name>
    <dbReference type="NCBI Taxonomy" id="2569760"/>
    <lineage>
        <taxon>Bacteria</taxon>
        <taxon>Bacillati</taxon>
        <taxon>Candidatus Sysuimicrobiota</taxon>
        <taxon>Candidatus Sysuimicrobiia</taxon>
        <taxon>Candidatus Sysuimicrobiales</taxon>
        <taxon>Candidatus Segetimicrobiaceae</taxon>
        <taxon>Candidatus Segetimicrobium</taxon>
    </lineage>
</organism>
<keyword evidence="4 6" id="KW-0472">Membrane</keyword>
<dbReference type="InterPro" id="IPR003945">
    <property type="entry name" value="NU5C-like"/>
</dbReference>
<keyword evidence="3 6" id="KW-1133">Transmembrane helix</keyword>
<name>A0A537LZ61_9BACT</name>
<feature type="transmembrane region" description="Helical" evidence="6">
    <location>
        <begin position="215"/>
        <end position="235"/>
    </location>
</feature>